<dbReference type="PROSITE" id="PS51892">
    <property type="entry name" value="SUBTILASE"/>
    <property type="match status" value="1"/>
</dbReference>
<dbReference type="GO" id="GO:0006508">
    <property type="term" value="P:proteolysis"/>
    <property type="evidence" value="ECO:0007669"/>
    <property type="project" value="UniProtKB-KW"/>
</dbReference>
<gene>
    <name evidence="7" type="ORF">AZI98_14200</name>
</gene>
<dbReference type="OrthoDB" id="9798386at2"/>
<evidence type="ECO:0000256" key="3">
    <source>
        <dbReference type="ARBA" id="ARBA00022801"/>
    </source>
</evidence>
<evidence type="ECO:0000256" key="2">
    <source>
        <dbReference type="ARBA" id="ARBA00022670"/>
    </source>
</evidence>
<evidence type="ECO:0000256" key="4">
    <source>
        <dbReference type="ARBA" id="ARBA00022825"/>
    </source>
</evidence>
<dbReference type="PRINTS" id="PR00723">
    <property type="entry name" value="SUBTILISIN"/>
</dbReference>
<sequence length="274" mass="29872">MVFGTYTLYVSNKTNWALQVIDFQNIEGTASKRPIKIALIDSGIQAEKANVTVAETFNGNGSNDSYGHGTAIASIIGAKKSLLNPVEGVFKNVVFYDANVLDENGNASISDIVAAIDWAIKHEVDIINMSFGIQKDDPALHEAIKKGYEQNIIFVAAAGNNLGFEADYPARYHEVLSISSIDKNLKRDPTAAKNKVDYVTPGINVQAVKINKMRDKSLDGTSYATAYATGIIAQLLSEQKIDRTSYFKHLKDYAKPLGKQSEYGNGLLTLKKGD</sequence>
<dbReference type="AlphaFoldDB" id="A0A161Y1A0"/>
<dbReference type="EMBL" id="LWBR01000050">
    <property type="protein sequence ID" value="KZN95402.1"/>
    <property type="molecule type" value="Genomic_DNA"/>
</dbReference>
<dbReference type="Gene3D" id="3.40.50.200">
    <property type="entry name" value="Peptidase S8/S53 domain"/>
    <property type="match status" value="1"/>
</dbReference>
<feature type="domain" description="Peptidase S8/S53" evidence="6">
    <location>
        <begin position="35"/>
        <end position="243"/>
    </location>
</feature>
<dbReference type="Proteomes" id="UP000076476">
    <property type="component" value="Unassembled WGS sequence"/>
</dbReference>
<dbReference type="InterPro" id="IPR036852">
    <property type="entry name" value="Peptidase_S8/S53_dom_sf"/>
</dbReference>
<protein>
    <recommendedName>
        <fullName evidence="6">Peptidase S8/S53 domain-containing protein</fullName>
    </recommendedName>
</protein>
<evidence type="ECO:0000259" key="6">
    <source>
        <dbReference type="Pfam" id="PF00082"/>
    </source>
</evidence>
<evidence type="ECO:0000313" key="8">
    <source>
        <dbReference type="Proteomes" id="UP000076476"/>
    </source>
</evidence>
<comment type="similarity">
    <text evidence="1 5">Belongs to the peptidase S8 family.</text>
</comment>
<keyword evidence="8" id="KW-1185">Reference proteome</keyword>
<feature type="active site" description="Charge relay system" evidence="5">
    <location>
        <position position="222"/>
    </location>
</feature>
<accession>A0A161Y1A0</accession>
<proteinExistence type="inferred from homology"/>
<dbReference type="RefSeq" id="WP_157727859.1">
    <property type="nucleotide sequence ID" value="NZ_CP017703.1"/>
</dbReference>
<keyword evidence="4 5" id="KW-0720">Serine protease</keyword>
<organism evidence="7 8">
    <name type="scientific">Aeribacillus pallidus</name>
    <dbReference type="NCBI Taxonomy" id="33936"/>
    <lineage>
        <taxon>Bacteria</taxon>
        <taxon>Bacillati</taxon>
        <taxon>Bacillota</taxon>
        <taxon>Bacilli</taxon>
        <taxon>Bacillales</taxon>
        <taxon>Bacillaceae</taxon>
        <taxon>Aeribacillus</taxon>
    </lineage>
</organism>
<feature type="active site" description="Charge relay system" evidence="5">
    <location>
        <position position="41"/>
    </location>
</feature>
<evidence type="ECO:0000256" key="1">
    <source>
        <dbReference type="ARBA" id="ARBA00011073"/>
    </source>
</evidence>
<dbReference type="SUPFAM" id="SSF52743">
    <property type="entry name" value="Subtilisin-like"/>
    <property type="match status" value="1"/>
</dbReference>
<feature type="active site" description="Charge relay system" evidence="5">
    <location>
        <position position="68"/>
    </location>
</feature>
<dbReference type="GO" id="GO:0004252">
    <property type="term" value="F:serine-type endopeptidase activity"/>
    <property type="evidence" value="ECO:0007669"/>
    <property type="project" value="UniProtKB-UniRule"/>
</dbReference>
<evidence type="ECO:0000313" key="7">
    <source>
        <dbReference type="EMBL" id="KZN95402.1"/>
    </source>
</evidence>
<keyword evidence="3 5" id="KW-0378">Hydrolase</keyword>
<dbReference type="PANTHER" id="PTHR43806:SF11">
    <property type="entry name" value="CEREVISIN-RELATED"/>
    <property type="match status" value="1"/>
</dbReference>
<dbReference type="PANTHER" id="PTHR43806">
    <property type="entry name" value="PEPTIDASE S8"/>
    <property type="match status" value="1"/>
</dbReference>
<keyword evidence="2 5" id="KW-0645">Protease</keyword>
<evidence type="ECO:0000256" key="5">
    <source>
        <dbReference type="PROSITE-ProRule" id="PRU01240"/>
    </source>
</evidence>
<dbReference type="Pfam" id="PF00082">
    <property type="entry name" value="Peptidase_S8"/>
    <property type="match status" value="1"/>
</dbReference>
<dbReference type="InterPro" id="IPR000209">
    <property type="entry name" value="Peptidase_S8/S53_dom"/>
</dbReference>
<comment type="caution">
    <text evidence="7">The sequence shown here is derived from an EMBL/GenBank/DDBJ whole genome shotgun (WGS) entry which is preliminary data.</text>
</comment>
<dbReference type="InterPro" id="IPR050131">
    <property type="entry name" value="Peptidase_S8_subtilisin-like"/>
</dbReference>
<reference evidence="7 8" key="1">
    <citation type="submission" date="2016-04" db="EMBL/GenBank/DDBJ databases">
        <title>Draft genome sequence of Aeribacillus pallidus 8m3 from petroleum reservoir.</title>
        <authorList>
            <person name="Poltaraus A.B."/>
            <person name="Nazina T.N."/>
            <person name="Tourova T.P."/>
            <person name="Malakho S.M."/>
            <person name="Korshunova A.V."/>
            <person name="Sokolova D.S."/>
        </authorList>
    </citation>
    <scope>NUCLEOTIDE SEQUENCE [LARGE SCALE GENOMIC DNA]</scope>
    <source>
        <strain evidence="7 8">8m3</strain>
    </source>
</reference>
<name>A0A161Y1A0_9BACI</name>
<dbReference type="InterPro" id="IPR015500">
    <property type="entry name" value="Peptidase_S8_subtilisin-rel"/>
</dbReference>
<dbReference type="STRING" id="33936.AZI98_14200"/>